<dbReference type="HOGENOM" id="CLU_1426680_0_0_5"/>
<dbReference type="eggNOG" id="ENOG5031B8U">
    <property type="taxonomic scope" value="Bacteria"/>
</dbReference>
<evidence type="ECO:0000313" key="2">
    <source>
        <dbReference type="EMBL" id="EAQ01070.1"/>
    </source>
</evidence>
<dbReference type="AlphaFoldDB" id="A3U423"/>
<organism evidence="2 3">
    <name type="scientific">Pseudooceanicola batsensis (strain ATCC BAA-863 / DSM 15984 / KCTC 12145 / HTCC2597)</name>
    <name type="common">Oceanicola batsensis</name>
    <dbReference type="NCBI Taxonomy" id="252305"/>
    <lineage>
        <taxon>Bacteria</taxon>
        <taxon>Pseudomonadati</taxon>
        <taxon>Pseudomonadota</taxon>
        <taxon>Alphaproteobacteria</taxon>
        <taxon>Rhodobacterales</taxon>
        <taxon>Paracoccaceae</taxon>
        <taxon>Pseudooceanicola</taxon>
    </lineage>
</organism>
<dbReference type="Proteomes" id="UP000004318">
    <property type="component" value="Unassembled WGS sequence"/>
</dbReference>
<sequence>MTHDTSALQTGITDVERHALTLAIRALQGAAVTVDPDGRIVARIGDSGPMVGSDWLSLWEARDRAAIVSALRSRSRGTITLSPTPQGQTAPVRIWVAPQERGEALVLSEGMARDRPQAEPGPEVRTKLHDINNQIFALQACARLLRRSVTNGGGDRVLQFLDEADSTVEKAHRTLTELRNIIERKTDEDT</sequence>
<dbReference type="OrthoDB" id="9760752at2"/>
<keyword evidence="1" id="KW-0175">Coiled coil</keyword>
<accession>A3U423</accession>
<evidence type="ECO:0000313" key="3">
    <source>
        <dbReference type="Proteomes" id="UP000004318"/>
    </source>
</evidence>
<name>A3U423_PSEBH</name>
<dbReference type="EMBL" id="AAMO01000019">
    <property type="protein sequence ID" value="EAQ01070.1"/>
    <property type="molecule type" value="Genomic_DNA"/>
</dbReference>
<comment type="caution">
    <text evidence="2">The sequence shown here is derived from an EMBL/GenBank/DDBJ whole genome shotgun (WGS) entry which is preliminary data.</text>
</comment>
<keyword evidence="3" id="KW-1185">Reference proteome</keyword>
<gene>
    <name evidence="2" type="ORF">OB2597_03494</name>
</gene>
<reference evidence="2 3" key="1">
    <citation type="journal article" date="2010" name="J. Bacteriol.">
        <title>Genome sequences of Oceanicola granulosus HTCC2516(T) and Oceanicola batsensis HTCC2597(TDelta).</title>
        <authorList>
            <person name="Thrash J.C."/>
            <person name="Cho J.C."/>
            <person name="Vergin K.L."/>
            <person name="Giovannoni S.J."/>
        </authorList>
    </citation>
    <scope>NUCLEOTIDE SEQUENCE [LARGE SCALE GENOMIC DNA]</scope>
    <source>
        <strain evidence="3">ATCC BAA-863 / DSM 15984 / KCTC 12145 / HTCC2597</strain>
    </source>
</reference>
<proteinExistence type="predicted"/>
<feature type="coiled-coil region" evidence="1">
    <location>
        <begin position="161"/>
        <end position="188"/>
    </location>
</feature>
<protein>
    <submittedName>
        <fullName evidence="2">Uncharacterized protein</fullName>
    </submittedName>
</protein>
<dbReference type="RefSeq" id="WP_009804949.1">
    <property type="nucleotide sequence ID" value="NZ_CH724131.1"/>
</dbReference>
<evidence type="ECO:0000256" key="1">
    <source>
        <dbReference type="SAM" id="Coils"/>
    </source>
</evidence>